<dbReference type="EMBL" id="ML208805">
    <property type="protein sequence ID" value="TFK60249.1"/>
    <property type="molecule type" value="Genomic_DNA"/>
</dbReference>
<organism evidence="1 2">
    <name type="scientific">Pluteus cervinus</name>
    <dbReference type="NCBI Taxonomy" id="181527"/>
    <lineage>
        <taxon>Eukaryota</taxon>
        <taxon>Fungi</taxon>
        <taxon>Dikarya</taxon>
        <taxon>Basidiomycota</taxon>
        <taxon>Agaricomycotina</taxon>
        <taxon>Agaricomycetes</taxon>
        <taxon>Agaricomycetidae</taxon>
        <taxon>Agaricales</taxon>
        <taxon>Pluteineae</taxon>
        <taxon>Pluteaceae</taxon>
        <taxon>Pluteus</taxon>
    </lineage>
</organism>
<gene>
    <name evidence="1" type="ORF">BDN72DRAFT_905130</name>
</gene>
<dbReference type="Proteomes" id="UP000308600">
    <property type="component" value="Unassembled WGS sequence"/>
</dbReference>
<evidence type="ECO:0000313" key="1">
    <source>
        <dbReference type="EMBL" id="TFK60249.1"/>
    </source>
</evidence>
<name>A0ACD3A3M7_9AGAR</name>
<protein>
    <submittedName>
        <fullName evidence="1">Uncharacterized protein</fullName>
    </submittedName>
</protein>
<proteinExistence type="predicted"/>
<sequence length="267" mass="29183">MAFKLKPGESARTRMTSVLIDWDDLPTRFSIPQPPSSFAPSTAGSVASYARAPSSSRGSTIFSSSTTTVESMSRLSSLEQDSVRHASTRTSGPSRYFIGGNNDNSDGAQLGDPNANASQFSGHGNTGTPAPKSLPRKQRKYYNAEGVTYWFEITIDDNADTVPQPGAYQLDGLCDNDLFVVRKASDPEGAYQIHIFKRNKWSPIALLDELELDTVDASAQQPGKSLRPRVLVLTKEGGYPSWVLKDTALKNYNNDRRSRAQVDHSDS</sequence>
<accession>A0ACD3A3M7</accession>
<reference evidence="1 2" key="1">
    <citation type="journal article" date="2019" name="Nat. Ecol. Evol.">
        <title>Megaphylogeny resolves global patterns of mushroom evolution.</title>
        <authorList>
            <person name="Varga T."/>
            <person name="Krizsan K."/>
            <person name="Foldi C."/>
            <person name="Dima B."/>
            <person name="Sanchez-Garcia M."/>
            <person name="Sanchez-Ramirez S."/>
            <person name="Szollosi G.J."/>
            <person name="Szarkandi J.G."/>
            <person name="Papp V."/>
            <person name="Albert L."/>
            <person name="Andreopoulos W."/>
            <person name="Angelini C."/>
            <person name="Antonin V."/>
            <person name="Barry K.W."/>
            <person name="Bougher N.L."/>
            <person name="Buchanan P."/>
            <person name="Buyck B."/>
            <person name="Bense V."/>
            <person name="Catcheside P."/>
            <person name="Chovatia M."/>
            <person name="Cooper J."/>
            <person name="Damon W."/>
            <person name="Desjardin D."/>
            <person name="Finy P."/>
            <person name="Geml J."/>
            <person name="Haridas S."/>
            <person name="Hughes K."/>
            <person name="Justo A."/>
            <person name="Karasinski D."/>
            <person name="Kautmanova I."/>
            <person name="Kiss B."/>
            <person name="Kocsube S."/>
            <person name="Kotiranta H."/>
            <person name="LaButti K.M."/>
            <person name="Lechner B.E."/>
            <person name="Liimatainen K."/>
            <person name="Lipzen A."/>
            <person name="Lukacs Z."/>
            <person name="Mihaltcheva S."/>
            <person name="Morgado L.N."/>
            <person name="Niskanen T."/>
            <person name="Noordeloos M.E."/>
            <person name="Ohm R.A."/>
            <person name="Ortiz-Santana B."/>
            <person name="Ovrebo C."/>
            <person name="Racz N."/>
            <person name="Riley R."/>
            <person name="Savchenko A."/>
            <person name="Shiryaev A."/>
            <person name="Soop K."/>
            <person name="Spirin V."/>
            <person name="Szebenyi C."/>
            <person name="Tomsovsky M."/>
            <person name="Tulloss R.E."/>
            <person name="Uehling J."/>
            <person name="Grigoriev I.V."/>
            <person name="Vagvolgyi C."/>
            <person name="Papp T."/>
            <person name="Martin F.M."/>
            <person name="Miettinen O."/>
            <person name="Hibbett D.S."/>
            <person name="Nagy L.G."/>
        </authorList>
    </citation>
    <scope>NUCLEOTIDE SEQUENCE [LARGE SCALE GENOMIC DNA]</scope>
    <source>
        <strain evidence="1 2">NL-1719</strain>
    </source>
</reference>
<keyword evidence="2" id="KW-1185">Reference proteome</keyword>
<evidence type="ECO:0000313" key="2">
    <source>
        <dbReference type="Proteomes" id="UP000308600"/>
    </source>
</evidence>